<dbReference type="Proteomes" id="UP001233172">
    <property type="component" value="Unassembled WGS sequence"/>
</dbReference>
<reference evidence="3" key="2">
    <citation type="submission" date="2023-04" db="EMBL/GenBank/DDBJ databases">
        <authorList>
            <person name="Bu L."/>
            <person name="Lu L."/>
            <person name="Laidemitt M.R."/>
            <person name="Zhang S.M."/>
            <person name="Mutuku M."/>
            <person name="Mkoji G."/>
            <person name="Steinauer M."/>
            <person name="Loker E.S."/>
        </authorList>
    </citation>
    <scope>NUCLEOTIDE SEQUENCE</scope>
    <source>
        <strain evidence="3">KasaAsao</strain>
        <tissue evidence="3">Whole Snail</tissue>
    </source>
</reference>
<comment type="caution">
    <text evidence="3">The sequence shown here is derived from an EMBL/GenBank/DDBJ whole genome shotgun (WGS) entry which is preliminary data.</text>
</comment>
<feature type="compositionally biased region" description="Polar residues" evidence="1">
    <location>
        <begin position="175"/>
        <end position="192"/>
    </location>
</feature>
<dbReference type="Gene3D" id="3.30.1490.100">
    <property type="entry name" value="DNA polymerase, Y-family, little finger domain"/>
    <property type="match status" value="1"/>
</dbReference>
<dbReference type="AlphaFoldDB" id="A0AAD8EU83"/>
<dbReference type="InterPro" id="IPR036775">
    <property type="entry name" value="DNA_pol_Y-fam_lit_finger_sf"/>
</dbReference>
<organism evidence="3 4">
    <name type="scientific">Biomphalaria pfeifferi</name>
    <name type="common">Bloodfluke planorb</name>
    <name type="synonym">Freshwater snail</name>
    <dbReference type="NCBI Taxonomy" id="112525"/>
    <lineage>
        <taxon>Eukaryota</taxon>
        <taxon>Metazoa</taxon>
        <taxon>Spiralia</taxon>
        <taxon>Lophotrochozoa</taxon>
        <taxon>Mollusca</taxon>
        <taxon>Gastropoda</taxon>
        <taxon>Heterobranchia</taxon>
        <taxon>Euthyneura</taxon>
        <taxon>Panpulmonata</taxon>
        <taxon>Hygrophila</taxon>
        <taxon>Lymnaeoidea</taxon>
        <taxon>Planorbidae</taxon>
        <taxon>Biomphalaria</taxon>
    </lineage>
</organism>
<dbReference type="GO" id="GO:0003684">
    <property type="term" value="F:damaged DNA binding"/>
    <property type="evidence" value="ECO:0007669"/>
    <property type="project" value="InterPro"/>
</dbReference>
<reference evidence="3" key="1">
    <citation type="journal article" date="2023" name="PLoS Negl. Trop. Dis.">
        <title>A genome sequence for Biomphalaria pfeifferi, the major vector snail for the human-infecting parasite Schistosoma mansoni.</title>
        <authorList>
            <person name="Bu L."/>
            <person name="Lu L."/>
            <person name="Laidemitt M.R."/>
            <person name="Zhang S.M."/>
            <person name="Mutuku M."/>
            <person name="Mkoji G."/>
            <person name="Steinauer M."/>
            <person name="Loker E.S."/>
        </authorList>
    </citation>
    <scope>NUCLEOTIDE SEQUENCE</scope>
    <source>
        <strain evidence="3">KasaAsao</strain>
    </source>
</reference>
<proteinExistence type="predicted"/>
<keyword evidence="4" id="KW-1185">Reference proteome</keyword>
<dbReference type="Pfam" id="PF11799">
    <property type="entry name" value="IMS_C"/>
    <property type="match status" value="1"/>
</dbReference>
<dbReference type="SUPFAM" id="SSF100879">
    <property type="entry name" value="Lesion bypass DNA polymerase (Y-family), little finger domain"/>
    <property type="match status" value="1"/>
</dbReference>
<dbReference type="EMBL" id="JASAOG010000449">
    <property type="protein sequence ID" value="KAK0039396.1"/>
    <property type="molecule type" value="Genomic_DNA"/>
</dbReference>
<dbReference type="InterPro" id="IPR017961">
    <property type="entry name" value="DNA_pol_Y-fam_little_finger"/>
</dbReference>
<protein>
    <submittedName>
        <fullName evidence="3">Y-family DNA polymerase</fullName>
    </submittedName>
</protein>
<evidence type="ECO:0000313" key="4">
    <source>
        <dbReference type="Proteomes" id="UP001233172"/>
    </source>
</evidence>
<dbReference type="GO" id="GO:0006281">
    <property type="term" value="P:DNA repair"/>
    <property type="evidence" value="ECO:0007669"/>
    <property type="project" value="InterPro"/>
</dbReference>
<accession>A0AAD8EU83</accession>
<gene>
    <name evidence="3" type="ORF">Bpfe_031149</name>
</gene>
<name>A0AAD8EU83_BIOPF</name>
<sequence length="192" mass="21643">MDNRFARKLLTVTGARIALELRGIKCLPFDLSSAKKHSITCSRSFGQTVSEYEQIKEAVLYFLTRASEKMRSQNLAAQSITVFISTDRFRPVPAPYANTATYSANCATDSNQEIQQWAIQTLEKIYKPHYEYRKAGIILNGLVPAGNLTKRMFDDAHFEKQHKLMKAMDEETKNSAKIPSDSPTSTRTVVGK</sequence>
<feature type="region of interest" description="Disordered" evidence="1">
    <location>
        <begin position="168"/>
        <end position="192"/>
    </location>
</feature>
<evidence type="ECO:0000313" key="3">
    <source>
        <dbReference type="EMBL" id="KAK0039396.1"/>
    </source>
</evidence>
<evidence type="ECO:0000259" key="2">
    <source>
        <dbReference type="Pfam" id="PF11799"/>
    </source>
</evidence>
<evidence type="ECO:0000256" key="1">
    <source>
        <dbReference type="SAM" id="MobiDB-lite"/>
    </source>
</evidence>
<feature type="domain" description="DNA polymerase Y-family little finger" evidence="2">
    <location>
        <begin position="37"/>
        <end position="147"/>
    </location>
</feature>